<evidence type="ECO:0000256" key="4">
    <source>
        <dbReference type="PROSITE-ProRule" id="PRU00335"/>
    </source>
</evidence>
<keyword evidence="3" id="KW-0804">Transcription</keyword>
<gene>
    <name evidence="6" type="ORF">GCM10023322_14700</name>
</gene>
<dbReference type="Proteomes" id="UP001501570">
    <property type="component" value="Unassembled WGS sequence"/>
</dbReference>
<keyword evidence="7" id="KW-1185">Reference proteome</keyword>
<dbReference type="InterPro" id="IPR036271">
    <property type="entry name" value="Tet_transcr_reg_TetR-rel_C_sf"/>
</dbReference>
<name>A0ABP9RM67_9ACTN</name>
<proteinExistence type="predicted"/>
<dbReference type="InterPro" id="IPR025996">
    <property type="entry name" value="MT1864/Rv1816-like_C"/>
</dbReference>
<evidence type="ECO:0000313" key="7">
    <source>
        <dbReference type="Proteomes" id="UP001501570"/>
    </source>
</evidence>
<dbReference type="Gene3D" id="1.10.357.10">
    <property type="entry name" value="Tetracycline Repressor, domain 2"/>
    <property type="match status" value="1"/>
</dbReference>
<keyword evidence="1" id="KW-0805">Transcription regulation</keyword>
<keyword evidence="2 4" id="KW-0238">DNA-binding</keyword>
<accession>A0ABP9RM67</accession>
<reference evidence="7" key="1">
    <citation type="journal article" date="2019" name="Int. J. Syst. Evol. Microbiol.">
        <title>The Global Catalogue of Microorganisms (GCM) 10K type strain sequencing project: providing services to taxonomists for standard genome sequencing and annotation.</title>
        <authorList>
            <consortium name="The Broad Institute Genomics Platform"/>
            <consortium name="The Broad Institute Genome Sequencing Center for Infectious Disease"/>
            <person name="Wu L."/>
            <person name="Ma J."/>
        </authorList>
    </citation>
    <scope>NUCLEOTIDE SEQUENCE [LARGE SCALE GENOMIC DNA]</scope>
    <source>
        <strain evidence="7">JCM 18304</strain>
    </source>
</reference>
<dbReference type="SUPFAM" id="SSF48498">
    <property type="entry name" value="Tetracyclin repressor-like, C-terminal domain"/>
    <property type="match status" value="1"/>
</dbReference>
<dbReference type="InterPro" id="IPR009057">
    <property type="entry name" value="Homeodomain-like_sf"/>
</dbReference>
<dbReference type="InterPro" id="IPR001647">
    <property type="entry name" value="HTH_TetR"/>
</dbReference>
<sequence length="183" mass="19093">MPRRAGLTVDKVVELGLSIVDQSGLDGLTLARVAEAAGVATPSLYKHVAGLPDLRERVAGEGIAGLSDRVRQAVIGVSGDEAVRALMGAYRAYLVEFPNRAGLLVAPPPAAGRREDLLAVVLAVLRGYRLEGAEAIHAARILRSSVHGFAVLEAAGGFGYREDLDESFGRLVDVVVAGLRSGA</sequence>
<evidence type="ECO:0000313" key="6">
    <source>
        <dbReference type="EMBL" id="GAA5181029.1"/>
    </source>
</evidence>
<dbReference type="EMBL" id="BAABJQ010000003">
    <property type="protein sequence ID" value="GAA5181029.1"/>
    <property type="molecule type" value="Genomic_DNA"/>
</dbReference>
<evidence type="ECO:0000256" key="1">
    <source>
        <dbReference type="ARBA" id="ARBA00023015"/>
    </source>
</evidence>
<dbReference type="Gene3D" id="1.10.10.60">
    <property type="entry name" value="Homeodomain-like"/>
    <property type="match status" value="1"/>
</dbReference>
<evidence type="ECO:0000256" key="2">
    <source>
        <dbReference type="ARBA" id="ARBA00023125"/>
    </source>
</evidence>
<dbReference type="RefSeq" id="WP_345627281.1">
    <property type="nucleotide sequence ID" value="NZ_BAABJQ010000003.1"/>
</dbReference>
<comment type="caution">
    <text evidence="6">The sequence shown here is derived from an EMBL/GenBank/DDBJ whole genome shotgun (WGS) entry which is preliminary data.</text>
</comment>
<feature type="domain" description="HTH tetR-type" evidence="5">
    <location>
        <begin position="6"/>
        <end position="66"/>
    </location>
</feature>
<dbReference type="Pfam" id="PF13305">
    <property type="entry name" value="TetR_C_33"/>
    <property type="match status" value="1"/>
</dbReference>
<dbReference type="SUPFAM" id="SSF46689">
    <property type="entry name" value="Homeodomain-like"/>
    <property type="match status" value="1"/>
</dbReference>
<protein>
    <submittedName>
        <fullName evidence="6">TetR/AcrR family transcriptional regulator</fullName>
    </submittedName>
</protein>
<dbReference type="PROSITE" id="PS50977">
    <property type="entry name" value="HTH_TETR_2"/>
    <property type="match status" value="1"/>
</dbReference>
<evidence type="ECO:0000256" key="3">
    <source>
        <dbReference type="ARBA" id="ARBA00023163"/>
    </source>
</evidence>
<evidence type="ECO:0000259" key="5">
    <source>
        <dbReference type="PROSITE" id="PS50977"/>
    </source>
</evidence>
<feature type="DNA-binding region" description="H-T-H motif" evidence="4">
    <location>
        <begin position="29"/>
        <end position="48"/>
    </location>
</feature>
<organism evidence="6 7">
    <name type="scientific">Rugosimonospora acidiphila</name>
    <dbReference type="NCBI Taxonomy" id="556531"/>
    <lineage>
        <taxon>Bacteria</taxon>
        <taxon>Bacillati</taxon>
        <taxon>Actinomycetota</taxon>
        <taxon>Actinomycetes</taxon>
        <taxon>Micromonosporales</taxon>
        <taxon>Micromonosporaceae</taxon>
        <taxon>Rugosimonospora</taxon>
    </lineage>
</organism>